<dbReference type="Proteomes" id="UP000013523">
    <property type="component" value="Chromosome"/>
</dbReference>
<evidence type="ECO:0000313" key="1">
    <source>
        <dbReference type="EMBL" id="AGK98435.1"/>
    </source>
</evidence>
<dbReference type="HOGENOM" id="CLU_2914163_0_0_9"/>
<dbReference type="EMBL" id="CP003261">
    <property type="protein sequence ID" value="AGK98435.1"/>
    <property type="molecule type" value="Genomic_DNA"/>
</dbReference>
<dbReference type="STRING" id="86416.Clopa_3653"/>
<proteinExistence type="predicted"/>
<reference evidence="1 2" key="1">
    <citation type="submission" date="2012-01" db="EMBL/GenBank/DDBJ databases">
        <title>Complete sequence of chromosome of Clostridium pasteurianum BC1.</title>
        <authorList>
            <consortium name="US DOE Joint Genome Institute"/>
            <person name="Lucas S."/>
            <person name="Han J."/>
            <person name="Lapidus A."/>
            <person name="Cheng J.-F."/>
            <person name="Goodwin L."/>
            <person name="Pitluck S."/>
            <person name="Peters L."/>
            <person name="Mikhailova N."/>
            <person name="Teshima H."/>
            <person name="Detter J.C."/>
            <person name="Han C."/>
            <person name="Tapia R."/>
            <person name="Land M."/>
            <person name="Hauser L."/>
            <person name="Kyrpides N."/>
            <person name="Ivanova N."/>
            <person name="Pagani I."/>
            <person name="Dunn J."/>
            <person name="Taghavi S."/>
            <person name="Francis A."/>
            <person name="van der Lelie D."/>
            <person name="Woyke T."/>
        </authorList>
    </citation>
    <scope>NUCLEOTIDE SEQUENCE [LARGE SCALE GENOMIC DNA]</scope>
    <source>
        <strain evidence="1 2">BC1</strain>
    </source>
</reference>
<dbReference type="AlphaFoldDB" id="R4KFQ1"/>
<evidence type="ECO:0000313" key="2">
    <source>
        <dbReference type="Proteomes" id="UP000013523"/>
    </source>
</evidence>
<organism evidence="1 2">
    <name type="scientific">Clostridium pasteurianum BC1</name>
    <dbReference type="NCBI Taxonomy" id="86416"/>
    <lineage>
        <taxon>Bacteria</taxon>
        <taxon>Bacillati</taxon>
        <taxon>Bacillota</taxon>
        <taxon>Clostridia</taxon>
        <taxon>Eubacteriales</taxon>
        <taxon>Clostridiaceae</taxon>
        <taxon>Clostridium</taxon>
    </lineage>
</organism>
<dbReference type="PATRIC" id="fig|86416.3.peg.3652"/>
<sequence length="59" mass="6469">MNISQLNEGEFGYNVTIVTQSGNKIQGTILKTGEDEEVLKVKTEKGIVIVNPDAIESIY</sequence>
<keyword evidence="2" id="KW-1185">Reference proteome</keyword>
<name>R4KFQ1_CLOPA</name>
<gene>
    <name evidence="1" type="ORF">Clopa_3653</name>
</gene>
<protein>
    <submittedName>
        <fullName evidence="1">Uncharacterized protein</fullName>
    </submittedName>
</protein>
<dbReference type="KEGG" id="cpas:Clopa_3653"/>
<accession>R4KFQ1</accession>
<dbReference type="RefSeq" id="WP_015616718.1">
    <property type="nucleotide sequence ID" value="NC_021182.1"/>
</dbReference>